<keyword evidence="1 10" id="KW-0963">Cytoplasm</keyword>
<dbReference type="STRING" id="1121307.CLCY_2c02170"/>
<comment type="caution">
    <text evidence="13">The sequence shown here is derived from an EMBL/GenBank/DDBJ whole genome shotgun (WGS) entry which is preliminary data.</text>
</comment>
<comment type="similarity">
    <text evidence="10">Belongs to the TRAFAC class YlqF/YawG GTPase family. RsgA subfamily.</text>
</comment>
<dbReference type="GO" id="GO:0005525">
    <property type="term" value="F:GTP binding"/>
    <property type="evidence" value="ECO:0007669"/>
    <property type="project" value="UniProtKB-UniRule"/>
</dbReference>
<feature type="binding site" evidence="10">
    <location>
        <position position="250"/>
    </location>
    <ligand>
        <name>Zn(2+)</name>
        <dbReference type="ChEBI" id="CHEBI:29105"/>
    </ligand>
</feature>
<comment type="cofactor">
    <cofactor evidence="10">
        <name>Zn(2+)</name>
        <dbReference type="ChEBI" id="CHEBI:29105"/>
    </cofactor>
    <text evidence="10">Binds 1 zinc ion per subunit.</text>
</comment>
<name>A0A0J8D6H6_CLOCY</name>
<dbReference type="OrthoDB" id="9809485at2"/>
<evidence type="ECO:0000256" key="1">
    <source>
        <dbReference type="ARBA" id="ARBA00022490"/>
    </source>
</evidence>
<dbReference type="GO" id="GO:0003924">
    <property type="term" value="F:GTPase activity"/>
    <property type="evidence" value="ECO:0007669"/>
    <property type="project" value="UniProtKB-UniRule"/>
</dbReference>
<comment type="subunit">
    <text evidence="10">Monomer. Associates with 30S ribosomal subunit, binds 16S rRNA.</text>
</comment>
<dbReference type="PANTHER" id="PTHR32120">
    <property type="entry name" value="SMALL RIBOSOMAL SUBUNIT BIOGENESIS GTPASE RSGA"/>
    <property type="match status" value="1"/>
</dbReference>
<dbReference type="GO" id="GO:0042274">
    <property type="term" value="P:ribosomal small subunit biogenesis"/>
    <property type="evidence" value="ECO:0007669"/>
    <property type="project" value="UniProtKB-UniRule"/>
</dbReference>
<dbReference type="GO" id="GO:0019843">
    <property type="term" value="F:rRNA binding"/>
    <property type="evidence" value="ECO:0007669"/>
    <property type="project" value="UniProtKB-KW"/>
</dbReference>
<dbReference type="GO" id="GO:0005737">
    <property type="term" value="C:cytoplasm"/>
    <property type="evidence" value="ECO:0007669"/>
    <property type="project" value="UniProtKB-SubCell"/>
</dbReference>
<feature type="domain" description="CP-type G" evidence="12">
    <location>
        <begin position="64"/>
        <end position="221"/>
    </location>
</feature>
<evidence type="ECO:0000259" key="11">
    <source>
        <dbReference type="PROSITE" id="PS50936"/>
    </source>
</evidence>
<dbReference type="Pfam" id="PF03193">
    <property type="entry name" value="RsgA_GTPase"/>
    <property type="match status" value="1"/>
</dbReference>
<comment type="subcellular location">
    <subcellularLocation>
        <location evidence="10">Cytoplasm</location>
    </subcellularLocation>
</comment>
<keyword evidence="3 10" id="KW-0479">Metal-binding</keyword>
<dbReference type="EMBL" id="LFVU01000027">
    <property type="protein sequence ID" value="KMT21457.1"/>
    <property type="molecule type" value="Genomic_DNA"/>
</dbReference>
<dbReference type="GO" id="GO:0046872">
    <property type="term" value="F:metal ion binding"/>
    <property type="evidence" value="ECO:0007669"/>
    <property type="project" value="UniProtKB-KW"/>
</dbReference>
<accession>A0A0J8D6H6</accession>
<dbReference type="CDD" id="cd01854">
    <property type="entry name" value="YjeQ_EngC"/>
    <property type="match status" value="1"/>
</dbReference>
<keyword evidence="14" id="KW-1185">Reference proteome</keyword>
<evidence type="ECO:0000256" key="3">
    <source>
        <dbReference type="ARBA" id="ARBA00022723"/>
    </source>
</evidence>
<dbReference type="PROSITE" id="PS50936">
    <property type="entry name" value="ENGC_GTPASE"/>
    <property type="match status" value="1"/>
</dbReference>
<dbReference type="PANTHER" id="PTHR32120:SF11">
    <property type="entry name" value="SMALL RIBOSOMAL SUBUNIT BIOGENESIS GTPASE RSGA 1, MITOCHONDRIAL-RELATED"/>
    <property type="match status" value="1"/>
</dbReference>
<dbReference type="InterPro" id="IPR027417">
    <property type="entry name" value="P-loop_NTPase"/>
</dbReference>
<evidence type="ECO:0000256" key="6">
    <source>
        <dbReference type="ARBA" id="ARBA00022801"/>
    </source>
</evidence>
<keyword evidence="5 10" id="KW-0547">Nucleotide-binding</keyword>
<feature type="binding site" evidence="10">
    <location>
        <begin position="113"/>
        <end position="116"/>
    </location>
    <ligand>
        <name>GTP</name>
        <dbReference type="ChEBI" id="CHEBI:37565"/>
    </ligand>
</feature>
<keyword evidence="2 10" id="KW-0690">Ribosome biogenesis</keyword>
<evidence type="ECO:0000256" key="2">
    <source>
        <dbReference type="ARBA" id="ARBA00022517"/>
    </source>
</evidence>
<keyword evidence="8 10" id="KW-0694">RNA-binding</keyword>
<dbReference type="InterPro" id="IPR030378">
    <property type="entry name" value="G_CP_dom"/>
</dbReference>
<dbReference type="InterPro" id="IPR010914">
    <property type="entry name" value="RsgA_GTPase_dom"/>
</dbReference>
<dbReference type="InterPro" id="IPR012340">
    <property type="entry name" value="NA-bd_OB-fold"/>
</dbReference>
<dbReference type="PROSITE" id="PS51721">
    <property type="entry name" value="G_CP"/>
    <property type="match status" value="1"/>
</dbReference>
<feature type="domain" description="EngC GTPase" evidence="11">
    <location>
        <begin position="73"/>
        <end position="219"/>
    </location>
</feature>
<reference evidence="13 14" key="1">
    <citation type="submission" date="2015-06" db="EMBL/GenBank/DDBJ databases">
        <title>Draft genome sequence of the purine-degrading Clostridium cylindrosporum HC-1 (DSM 605).</title>
        <authorList>
            <person name="Poehlein A."/>
            <person name="Schiel-Bengelsdorf B."/>
            <person name="Bengelsdorf F."/>
            <person name="Daniel R."/>
            <person name="Duerre P."/>
        </authorList>
    </citation>
    <scope>NUCLEOTIDE SEQUENCE [LARGE SCALE GENOMIC DNA]</scope>
    <source>
        <strain evidence="13 14">DSM 605</strain>
    </source>
</reference>
<dbReference type="EC" id="3.6.1.-" evidence="10"/>
<protein>
    <recommendedName>
        <fullName evidence="10">Small ribosomal subunit biogenesis GTPase RsgA</fullName>
        <ecNumber evidence="10">3.6.1.-</ecNumber>
    </recommendedName>
</protein>
<dbReference type="NCBIfam" id="TIGR00157">
    <property type="entry name" value="ribosome small subunit-dependent GTPase A"/>
    <property type="match status" value="1"/>
</dbReference>
<dbReference type="AlphaFoldDB" id="A0A0J8D6H6"/>
<dbReference type="Pfam" id="PF16745">
    <property type="entry name" value="RsgA_N"/>
    <property type="match status" value="1"/>
</dbReference>
<evidence type="ECO:0000313" key="14">
    <source>
        <dbReference type="Proteomes" id="UP000036756"/>
    </source>
</evidence>
<dbReference type="PATRIC" id="fig|1121307.3.peg.1074"/>
<evidence type="ECO:0000256" key="9">
    <source>
        <dbReference type="ARBA" id="ARBA00023134"/>
    </source>
</evidence>
<dbReference type="Proteomes" id="UP000036756">
    <property type="component" value="Unassembled WGS sequence"/>
</dbReference>
<evidence type="ECO:0000313" key="13">
    <source>
        <dbReference type="EMBL" id="KMT21457.1"/>
    </source>
</evidence>
<feature type="binding site" evidence="10">
    <location>
        <begin position="163"/>
        <end position="171"/>
    </location>
    <ligand>
        <name>GTP</name>
        <dbReference type="ChEBI" id="CHEBI:37565"/>
    </ligand>
</feature>
<dbReference type="Gene3D" id="1.10.40.50">
    <property type="entry name" value="Probable gtpase engc, domain 3"/>
    <property type="match status" value="1"/>
</dbReference>
<dbReference type="SUPFAM" id="SSF50249">
    <property type="entry name" value="Nucleic acid-binding proteins"/>
    <property type="match status" value="1"/>
</dbReference>
<keyword evidence="6 10" id="KW-0378">Hydrolase</keyword>
<dbReference type="InterPro" id="IPR004881">
    <property type="entry name" value="Ribosome_biogen_GTPase_RsgA"/>
</dbReference>
<proteinExistence type="inferred from homology"/>
<dbReference type="RefSeq" id="WP_048570893.1">
    <property type="nucleotide sequence ID" value="NZ_LFVU01000027.1"/>
</dbReference>
<feature type="binding site" evidence="10">
    <location>
        <position position="256"/>
    </location>
    <ligand>
        <name>Zn(2+)</name>
        <dbReference type="ChEBI" id="CHEBI:29105"/>
    </ligand>
</feature>
<dbReference type="CDD" id="cd04466">
    <property type="entry name" value="S1_YloQ_GTPase"/>
    <property type="match status" value="1"/>
</dbReference>
<keyword evidence="7 10" id="KW-0862">Zinc</keyword>
<dbReference type="InterPro" id="IPR031944">
    <property type="entry name" value="RsgA_N"/>
</dbReference>
<evidence type="ECO:0000256" key="7">
    <source>
        <dbReference type="ARBA" id="ARBA00022833"/>
    </source>
</evidence>
<keyword evidence="4 10" id="KW-0699">rRNA-binding</keyword>
<dbReference type="SUPFAM" id="SSF52540">
    <property type="entry name" value="P-loop containing nucleoside triphosphate hydrolases"/>
    <property type="match status" value="1"/>
</dbReference>
<dbReference type="Gene3D" id="3.40.50.300">
    <property type="entry name" value="P-loop containing nucleotide triphosphate hydrolases"/>
    <property type="match status" value="1"/>
</dbReference>
<dbReference type="HAMAP" id="MF_01820">
    <property type="entry name" value="GTPase_RsgA"/>
    <property type="match status" value="1"/>
</dbReference>
<gene>
    <name evidence="10 13" type="primary">rsgA</name>
    <name evidence="13" type="ORF">CLCY_2c02170</name>
</gene>
<organism evidence="13 14">
    <name type="scientific">Clostridium cylindrosporum DSM 605</name>
    <dbReference type="NCBI Taxonomy" id="1121307"/>
    <lineage>
        <taxon>Bacteria</taxon>
        <taxon>Bacillati</taxon>
        <taxon>Bacillota</taxon>
        <taxon>Clostridia</taxon>
        <taxon>Eubacteriales</taxon>
        <taxon>Clostridiaceae</taxon>
        <taxon>Clostridium</taxon>
    </lineage>
</organism>
<evidence type="ECO:0000259" key="12">
    <source>
        <dbReference type="PROSITE" id="PS51721"/>
    </source>
</evidence>
<evidence type="ECO:0000256" key="5">
    <source>
        <dbReference type="ARBA" id="ARBA00022741"/>
    </source>
</evidence>
<dbReference type="Gene3D" id="2.40.50.140">
    <property type="entry name" value="Nucleic acid-binding proteins"/>
    <property type="match status" value="1"/>
</dbReference>
<comment type="function">
    <text evidence="10">One of several proteins that assist in the late maturation steps of the functional core of the 30S ribosomal subunit. Helps release RbfA from mature subunits. May play a role in the assembly of ribosomal proteins into the subunit. Circularly permuted GTPase that catalyzes slow GTP hydrolysis, GTPase activity is stimulated by the 30S ribosomal subunit.</text>
</comment>
<feature type="binding site" evidence="10">
    <location>
        <position position="243"/>
    </location>
    <ligand>
        <name>Zn(2+)</name>
        <dbReference type="ChEBI" id="CHEBI:29105"/>
    </ligand>
</feature>
<evidence type="ECO:0000256" key="4">
    <source>
        <dbReference type="ARBA" id="ARBA00022730"/>
    </source>
</evidence>
<feature type="binding site" evidence="10">
    <location>
        <position position="248"/>
    </location>
    <ligand>
        <name>Zn(2+)</name>
        <dbReference type="ChEBI" id="CHEBI:29105"/>
    </ligand>
</feature>
<sequence length="290" mass="32490">MNQGVIVKGIAGFYYVRVESGEIIECSARGKFRKSKLTPLVGDRVAISMIDETHGTIEEIKTRESLLIRPNVANVNQAIVVFALKDPDINYTLLNKILIVIEHYGIDATICLNKSDLDDFEFEKVKKIYKTIGYDVLKVNALTGEGIDALREKLKGKISVFAGPSGVGKSTISNNIQKDIIMETGGLSKKISRGKHTTRHAQLIEVSNDTYIVDTPGFSSIDLSFIKADELQYVFKEFKVGECKFSSCLHHKEIGCKIKEDLENGLIPQERYTAYINILEELQDNRRGNR</sequence>
<evidence type="ECO:0000256" key="8">
    <source>
        <dbReference type="ARBA" id="ARBA00022884"/>
    </source>
</evidence>
<keyword evidence="9 10" id="KW-0342">GTP-binding</keyword>
<evidence type="ECO:0000256" key="10">
    <source>
        <dbReference type="HAMAP-Rule" id="MF_01820"/>
    </source>
</evidence>